<keyword evidence="3" id="KW-1185">Reference proteome</keyword>
<evidence type="ECO:0000256" key="1">
    <source>
        <dbReference type="SAM" id="MobiDB-lite"/>
    </source>
</evidence>
<accession>A0A811STS2</accession>
<feature type="compositionally biased region" description="Basic and acidic residues" evidence="1">
    <location>
        <begin position="344"/>
        <end position="356"/>
    </location>
</feature>
<dbReference type="PANTHER" id="PTHR33874">
    <property type="entry name" value="RING FINGER PROTEIN"/>
    <property type="match status" value="1"/>
</dbReference>
<evidence type="ECO:0000313" key="3">
    <source>
        <dbReference type="Proteomes" id="UP000604825"/>
    </source>
</evidence>
<protein>
    <submittedName>
        <fullName evidence="2">Uncharacterized protein</fullName>
    </submittedName>
</protein>
<feature type="region of interest" description="Disordered" evidence="1">
    <location>
        <begin position="301"/>
        <end position="449"/>
    </location>
</feature>
<dbReference type="PANTHER" id="PTHR33874:SF4">
    <property type="entry name" value="EXPRESSED PROTEIN"/>
    <property type="match status" value="1"/>
</dbReference>
<dbReference type="InterPro" id="IPR013885">
    <property type="entry name" value="DUF1764_euk"/>
</dbReference>
<dbReference type="OrthoDB" id="845076at2759"/>
<name>A0A811STS2_9POAL</name>
<dbReference type="AlphaFoldDB" id="A0A811STS2"/>
<dbReference type="Pfam" id="PF08576">
    <property type="entry name" value="DUF1764"/>
    <property type="match status" value="1"/>
</dbReference>
<sequence>MTLASAAHKIPLEVAHTVVQIAEVARYAYHHRPGHPADHDGDPTALPAGADGGGGASEEAARLREENAMLRARLADDLALLRELHGAPCVSKECPPDLYNRLMATVNNASFLAHLEKLQDESAREHNELSSGNMTEVEVADIPDKMGNGKKGSWVLVACDTAGANLEEISGIDDENYVIINEDDIVDGIATFVARCILEDPKSKSLSPVQLQKAVAKALDSMKARWRWSTFWEAGQIIYILATWGITLAGLYKSRHVLKVAAKGAAASARFVMKALKAMVQFPLIVRLPFANPFRRLLQPRRRLRRRRRRRRRKKFPQRWPTKSQKNKKPTTASKPSINPKSPSSDKKPKPSKPTEEQPAAVKKPKKQKVRDEIDEIFSAAKAGKKRKPPQLEEAYAHGDRRKKPKERAEGGSSSKKKSNKAPGSKGKGWVADDDDEEFEEKRPRRRTADGLAIYSADELGFGKADAGGTPLCPFDCDCCF</sequence>
<dbReference type="EMBL" id="CAJGYO010000862">
    <property type="protein sequence ID" value="CAD6343952.1"/>
    <property type="molecule type" value="Genomic_DNA"/>
</dbReference>
<organism evidence="2 3">
    <name type="scientific">Miscanthus lutarioriparius</name>
    <dbReference type="NCBI Taxonomy" id="422564"/>
    <lineage>
        <taxon>Eukaryota</taxon>
        <taxon>Viridiplantae</taxon>
        <taxon>Streptophyta</taxon>
        <taxon>Embryophyta</taxon>
        <taxon>Tracheophyta</taxon>
        <taxon>Spermatophyta</taxon>
        <taxon>Magnoliopsida</taxon>
        <taxon>Liliopsida</taxon>
        <taxon>Poales</taxon>
        <taxon>Poaceae</taxon>
        <taxon>PACMAD clade</taxon>
        <taxon>Panicoideae</taxon>
        <taxon>Andropogonodae</taxon>
        <taxon>Andropogoneae</taxon>
        <taxon>Saccharinae</taxon>
        <taxon>Miscanthus</taxon>
    </lineage>
</organism>
<feature type="compositionally biased region" description="Basic residues" evidence="1">
    <location>
        <begin position="301"/>
        <end position="317"/>
    </location>
</feature>
<feature type="compositionally biased region" description="Low complexity" evidence="1">
    <location>
        <begin position="334"/>
        <end position="343"/>
    </location>
</feature>
<feature type="compositionally biased region" description="Basic and acidic residues" evidence="1">
    <location>
        <begin position="440"/>
        <end position="449"/>
    </location>
</feature>
<reference evidence="2" key="1">
    <citation type="submission" date="2020-10" db="EMBL/GenBank/DDBJ databases">
        <authorList>
            <person name="Han B."/>
            <person name="Lu T."/>
            <person name="Zhao Q."/>
            <person name="Huang X."/>
            <person name="Zhao Y."/>
        </authorList>
    </citation>
    <scope>NUCLEOTIDE SEQUENCE</scope>
</reference>
<dbReference type="Proteomes" id="UP000604825">
    <property type="component" value="Unassembled WGS sequence"/>
</dbReference>
<proteinExistence type="predicted"/>
<comment type="caution">
    <text evidence="2">The sequence shown here is derived from an EMBL/GenBank/DDBJ whole genome shotgun (WGS) entry which is preliminary data.</text>
</comment>
<gene>
    <name evidence="2" type="ORF">NCGR_LOCUS68050</name>
</gene>
<feature type="region of interest" description="Disordered" evidence="1">
    <location>
        <begin position="31"/>
        <end position="59"/>
    </location>
</feature>
<evidence type="ECO:0000313" key="2">
    <source>
        <dbReference type="EMBL" id="CAD6343952.1"/>
    </source>
</evidence>